<dbReference type="AlphaFoldDB" id="A0A6B3NG06"/>
<dbReference type="Gene3D" id="3.40.50.2000">
    <property type="entry name" value="Glycogen Phosphorylase B"/>
    <property type="match status" value="1"/>
</dbReference>
<comment type="caution">
    <text evidence="2">The sequence shown here is derived from an EMBL/GenBank/DDBJ whole genome shotgun (WGS) entry which is preliminary data.</text>
</comment>
<dbReference type="CDD" id="cd03801">
    <property type="entry name" value="GT4_PimA-like"/>
    <property type="match status" value="1"/>
</dbReference>
<dbReference type="GO" id="GO:0016757">
    <property type="term" value="F:glycosyltransferase activity"/>
    <property type="evidence" value="ECO:0007669"/>
    <property type="project" value="InterPro"/>
</dbReference>
<protein>
    <submittedName>
        <fullName evidence="2">Glycosyltransferase family 4 protein</fullName>
    </submittedName>
</protein>
<sequence>MWQLKPYGQSSRFENLALVAQYNPQIVSKGLEEQGSRGESINPSTLSNSVLAGNFNKSVLIEETNTQPSELESQQWIKFVFVGRLVSWKAVDLLLLAFKQVVEQIPVELEIIGKGPEQAIFEAQAKELGLTEFHNRDSGNAIEKRAVVRFTGWLSQAECAQRLQLADVMVLPSLFECGGAVVLEAMAMGIPVIATNWGGPADYLDQSCGILVEPASRNSFINDLAAAMLKMAKSPEMRQAMGKAAHQRVVNHFDWEVKVDQMITFYQETIKCSN</sequence>
<reference evidence="2" key="1">
    <citation type="submission" date="2019-11" db="EMBL/GenBank/DDBJ databases">
        <title>Genomic insights into an expanded diversity of filamentous marine cyanobacteria reveals the extraordinary biosynthetic potential of Moorea and Okeania.</title>
        <authorList>
            <person name="Ferreira Leao T."/>
            <person name="Wang M."/>
            <person name="Moss N."/>
            <person name="Da Silva R."/>
            <person name="Sanders J."/>
            <person name="Nurk S."/>
            <person name="Gurevich A."/>
            <person name="Humphrey G."/>
            <person name="Reher R."/>
            <person name="Zhu Q."/>
            <person name="Belda-Ferre P."/>
            <person name="Glukhov E."/>
            <person name="Rex R."/>
            <person name="Dorrestein P.C."/>
            <person name="Knight R."/>
            <person name="Pevzner P."/>
            <person name="Gerwick W.H."/>
            <person name="Gerwick L."/>
        </authorList>
    </citation>
    <scope>NUCLEOTIDE SEQUENCE</scope>
    <source>
        <strain evidence="2">SIO1C4</strain>
    </source>
</reference>
<gene>
    <name evidence="2" type="ORF">F6J89_24045</name>
</gene>
<organism evidence="2">
    <name type="scientific">Symploca sp. SIO1C4</name>
    <dbReference type="NCBI Taxonomy" id="2607765"/>
    <lineage>
        <taxon>Bacteria</taxon>
        <taxon>Bacillati</taxon>
        <taxon>Cyanobacteriota</taxon>
        <taxon>Cyanophyceae</taxon>
        <taxon>Coleofasciculales</taxon>
        <taxon>Coleofasciculaceae</taxon>
        <taxon>Symploca</taxon>
    </lineage>
</organism>
<proteinExistence type="predicted"/>
<keyword evidence="2" id="KW-0808">Transferase</keyword>
<dbReference type="Pfam" id="PF00534">
    <property type="entry name" value="Glycos_transf_1"/>
    <property type="match status" value="1"/>
</dbReference>
<dbReference type="EMBL" id="JAAHFQ010000597">
    <property type="protein sequence ID" value="NER30603.1"/>
    <property type="molecule type" value="Genomic_DNA"/>
</dbReference>
<dbReference type="InterPro" id="IPR001296">
    <property type="entry name" value="Glyco_trans_1"/>
</dbReference>
<name>A0A6B3NG06_9CYAN</name>
<evidence type="ECO:0000313" key="2">
    <source>
        <dbReference type="EMBL" id="NER30603.1"/>
    </source>
</evidence>
<feature type="domain" description="Glycosyl transferase family 1" evidence="1">
    <location>
        <begin position="72"/>
        <end position="247"/>
    </location>
</feature>
<dbReference type="PANTHER" id="PTHR45947">
    <property type="entry name" value="SULFOQUINOVOSYL TRANSFERASE SQD2"/>
    <property type="match status" value="1"/>
</dbReference>
<dbReference type="SUPFAM" id="SSF53756">
    <property type="entry name" value="UDP-Glycosyltransferase/glycogen phosphorylase"/>
    <property type="match status" value="1"/>
</dbReference>
<accession>A0A6B3NG06</accession>
<dbReference type="PANTHER" id="PTHR45947:SF3">
    <property type="entry name" value="SULFOQUINOVOSYL TRANSFERASE SQD2"/>
    <property type="match status" value="1"/>
</dbReference>
<dbReference type="InterPro" id="IPR050194">
    <property type="entry name" value="Glycosyltransferase_grp1"/>
</dbReference>
<evidence type="ECO:0000259" key="1">
    <source>
        <dbReference type="Pfam" id="PF00534"/>
    </source>
</evidence>